<dbReference type="AlphaFoldDB" id="A0AAD1XUG4"/>
<dbReference type="EMBL" id="CAMPGE010021217">
    <property type="protein sequence ID" value="CAI2379376.1"/>
    <property type="molecule type" value="Genomic_DNA"/>
</dbReference>
<protein>
    <submittedName>
        <fullName evidence="1">Uncharacterized protein</fullName>
    </submittedName>
</protein>
<reference evidence="1" key="1">
    <citation type="submission" date="2023-07" db="EMBL/GenBank/DDBJ databases">
        <authorList>
            <consortium name="AG Swart"/>
            <person name="Singh M."/>
            <person name="Singh A."/>
            <person name="Seah K."/>
            <person name="Emmerich C."/>
        </authorList>
    </citation>
    <scope>NUCLEOTIDE SEQUENCE</scope>
    <source>
        <strain evidence="1">DP1</strain>
    </source>
</reference>
<sequence>MEAQEDICIVKGCIFRPICCWNEEDEQERFCIWHWNWRIKKFMSFYRDKDLVGLYEITKKDMRFLEEASKVFGRVFDRKEKSEKDQFSLRIYSLINKYLKKSFESLRKKFKDCKRYLEKCNHERKKSCEEICDISNGGLKKRLMKERFLKAKDIYFNSNLLSRYLDPETLFELLSVSNDNIGQLSLCNYSMSAEETKEDTCFSFCEEIRSCILRAII</sequence>
<evidence type="ECO:0000313" key="1">
    <source>
        <dbReference type="EMBL" id="CAI2379376.1"/>
    </source>
</evidence>
<dbReference type="Proteomes" id="UP001295684">
    <property type="component" value="Unassembled WGS sequence"/>
</dbReference>
<name>A0AAD1XUG4_EUPCR</name>
<evidence type="ECO:0000313" key="2">
    <source>
        <dbReference type="Proteomes" id="UP001295684"/>
    </source>
</evidence>
<accession>A0AAD1XUG4</accession>
<keyword evidence="2" id="KW-1185">Reference proteome</keyword>
<organism evidence="1 2">
    <name type="scientific">Euplotes crassus</name>
    <dbReference type="NCBI Taxonomy" id="5936"/>
    <lineage>
        <taxon>Eukaryota</taxon>
        <taxon>Sar</taxon>
        <taxon>Alveolata</taxon>
        <taxon>Ciliophora</taxon>
        <taxon>Intramacronucleata</taxon>
        <taxon>Spirotrichea</taxon>
        <taxon>Hypotrichia</taxon>
        <taxon>Euplotida</taxon>
        <taxon>Euplotidae</taxon>
        <taxon>Moneuplotes</taxon>
    </lineage>
</organism>
<proteinExistence type="predicted"/>
<gene>
    <name evidence="1" type="ORF">ECRASSUSDP1_LOCUS20786</name>
</gene>
<comment type="caution">
    <text evidence="1">The sequence shown here is derived from an EMBL/GenBank/DDBJ whole genome shotgun (WGS) entry which is preliminary data.</text>
</comment>